<evidence type="ECO:0000313" key="2">
    <source>
        <dbReference type="Proteomes" id="UP001489897"/>
    </source>
</evidence>
<sequence length="131" mass="13996">MTKVVADVVGHGLRAQFAENMARVKGFCPATLGGKANQMPWDELQSKLAEVSELLGHSRTQILGAYFGAFRRPRSDDPDRRLTYVGSIAATSEEGVIAAARWATPACGTGEVARHEVVSNSAVVHVTGEET</sequence>
<keyword evidence="2" id="KW-1185">Reference proteome</keyword>
<evidence type="ECO:0000313" key="1">
    <source>
        <dbReference type="EMBL" id="MEM5426741.1"/>
    </source>
</evidence>
<reference evidence="1 2" key="1">
    <citation type="submission" date="2024-01" db="EMBL/GenBank/DDBJ databases">
        <title>The diversity of rhizobia nodulating Mimosa spp. in eleven states of Brazil covering several biomes is determined by host plant, location, and edaphic factors.</title>
        <authorList>
            <person name="Rouws L."/>
            <person name="Barauna A."/>
            <person name="Beukes C."/>
            <person name="De Faria S.M."/>
            <person name="Gross E."/>
            <person name="Dos Reis Junior F.B."/>
            <person name="Simon M."/>
            <person name="Maluk M."/>
            <person name="Odee D.W."/>
            <person name="Kenicer G."/>
            <person name="Young J.P.W."/>
            <person name="Reis V.M."/>
            <person name="Zilli J."/>
            <person name="James E.K."/>
        </authorList>
    </citation>
    <scope>NUCLEOTIDE SEQUENCE [LARGE SCALE GENOMIC DNA]</scope>
    <source>
        <strain evidence="1 2">JPY167</strain>
    </source>
</reference>
<name>A0ABU9S4H1_9BURK</name>
<proteinExistence type="predicted"/>
<accession>A0ABU9S4H1</accession>
<gene>
    <name evidence="1" type="ORF">VSR73_38055</name>
</gene>
<dbReference type="Proteomes" id="UP001489897">
    <property type="component" value="Unassembled WGS sequence"/>
</dbReference>
<dbReference type="RefSeq" id="WP_342950303.1">
    <property type="nucleotide sequence ID" value="NZ_JAYMRV010000022.1"/>
</dbReference>
<dbReference type="EMBL" id="JAYMRV010000022">
    <property type="protein sequence ID" value="MEM5426741.1"/>
    <property type="molecule type" value="Genomic_DNA"/>
</dbReference>
<comment type="caution">
    <text evidence="1">The sequence shown here is derived from an EMBL/GenBank/DDBJ whole genome shotgun (WGS) entry which is preliminary data.</text>
</comment>
<protein>
    <submittedName>
        <fullName evidence="1">Uncharacterized protein</fullName>
    </submittedName>
</protein>
<organism evidence="1 2">
    <name type="scientific">Paraburkholderia ferrariae</name>
    <dbReference type="NCBI Taxonomy" id="386056"/>
    <lineage>
        <taxon>Bacteria</taxon>
        <taxon>Pseudomonadati</taxon>
        <taxon>Pseudomonadota</taxon>
        <taxon>Betaproteobacteria</taxon>
        <taxon>Burkholderiales</taxon>
        <taxon>Burkholderiaceae</taxon>
        <taxon>Paraburkholderia</taxon>
    </lineage>
</organism>